<dbReference type="PROSITE" id="PS00108">
    <property type="entry name" value="PROTEIN_KINASE_ST"/>
    <property type="match status" value="1"/>
</dbReference>
<evidence type="ECO:0000256" key="7">
    <source>
        <dbReference type="ARBA" id="ARBA00047592"/>
    </source>
</evidence>
<dbReference type="PROSITE" id="PS00107">
    <property type="entry name" value="PROTEIN_KINASE_ATP"/>
    <property type="match status" value="1"/>
</dbReference>
<proteinExistence type="inferred from homology"/>
<dbReference type="GO" id="GO:0005524">
    <property type="term" value="F:ATP binding"/>
    <property type="evidence" value="ECO:0007669"/>
    <property type="project" value="UniProtKB-UniRule"/>
</dbReference>
<dbReference type="FunFam" id="3.30.200.20:FF:000166">
    <property type="entry name" value="Mitogen-activated protein kinase"/>
    <property type="match status" value="1"/>
</dbReference>
<evidence type="ECO:0000256" key="3">
    <source>
        <dbReference type="ARBA" id="ARBA00022679"/>
    </source>
</evidence>
<dbReference type="PROSITE" id="PS50011">
    <property type="entry name" value="PROTEIN_KINASE_DOM"/>
    <property type="match status" value="1"/>
</dbReference>
<dbReference type="Gene3D" id="3.30.200.20">
    <property type="entry name" value="Phosphorylase Kinase, domain 1"/>
    <property type="match status" value="1"/>
</dbReference>
<dbReference type="OrthoDB" id="192887at2759"/>
<comment type="similarity">
    <text evidence="10">Belongs to the protein kinase superfamily. Ser/Thr protein kinase family. MAP kinase subfamily.</text>
</comment>
<dbReference type="SMART" id="SM00220">
    <property type="entry name" value="S_TKc"/>
    <property type="match status" value="1"/>
</dbReference>
<dbReference type="EC" id="2.7.11.24" evidence="1 10"/>
<accession>A0A834Y0Y4</accession>
<evidence type="ECO:0000259" key="11">
    <source>
        <dbReference type="PROSITE" id="PS50011"/>
    </source>
</evidence>
<gene>
    <name evidence="12" type="ORF">HCN44_004033</name>
</gene>
<dbReference type="Pfam" id="PF00069">
    <property type="entry name" value="Pkinase"/>
    <property type="match status" value="1"/>
</dbReference>
<evidence type="ECO:0000256" key="5">
    <source>
        <dbReference type="ARBA" id="ARBA00022777"/>
    </source>
</evidence>
<organism evidence="12 13">
    <name type="scientific">Aphidius gifuensis</name>
    <name type="common">Parasitoid wasp</name>
    <dbReference type="NCBI Taxonomy" id="684658"/>
    <lineage>
        <taxon>Eukaryota</taxon>
        <taxon>Metazoa</taxon>
        <taxon>Ecdysozoa</taxon>
        <taxon>Arthropoda</taxon>
        <taxon>Hexapoda</taxon>
        <taxon>Insecta</taxon>
        <taxon>Pterygota</taxon>
        <taxon>Neoptera</taxon>
        <taxon>Endopterygota</taxon>
        <taxon>Hymenoptera</taxon>
        <taxon>Apocrita</taxon>
        <taxon>Ichneumonoidea</taxon>
        <taxon>Braconidae</taxon>
        <taxon>Aphidiinae</taxon>
        <taxon>Aphidius</taxon>
    </lineage>
</organism>
<keyword evidence="13" id="KW-1185">Reference proteome</keyword>
<dbReference type="GO" id="GO:0004707">
    <property type="term" value="F:MAP kinase activity"/>
    <property type="evidence" value="ECO:0007669"/>
    <property type="project" value="UniProtKB-EC"/>
</dbReference>
<feature type="binding site" evidence="9">
    <location>
        <position position="50"/>
    </location>
    <ligand>
        <name>ATP</name>
        <dbReference type="ChEBI" id="CHEBI:30616"/>
    </ligand>
</feature>
<dbReference type="Proteomes" id="UP000639338">
    <property type="component" value="Unassembled WGS sequence"/>
</dbReference>
<dbReference type="CDD" id="cd07852">
    <property type="entry name" value="STKc_MAPK15-like"/>
    <property type="match status" value="1"/>
</dbReference>
<evidence type="ECO:0000313" key="13">
    <source>
        <dbReference type="Proteomes" id="UP000639338"/>
    </source>
</evidence>
<dbReference type="AlphaFoldDB" id="A0A834Y0Y4"/>
<keyword evidence="2 10" id="KW-0723">Serine/threonine-protein kinase</keyword>
<evidence type="ECO:0000256" key="1">
    <source>
        <dbReference type="ARBA" id="ARBA00012411"/>
    </source>
</evidence>
<keyword evidence="10" id="KW-0460">Magnesium</keyword>
<reference evidence="12 13" key="1">
    <citation type="submission" date="2020-08" db="EMBL/GenBank/DDBJ databases">
        <title>Aphidius gifuensis genome sequencing and assembly.</title>
        <authorList>
            <person name="Du Z."/>
        </authorList>
    </citation>
    <scope>NUCLEOTIDE SEQUENCE [LARGE SCALE GENOMIC DNA]</scope>
    <source>
        <strain evidence="12">YNYX2018</strain>
        <tissue evidence="12">Adults</tissue>
    </source>
</reference>
<dbReference type="InterPro" id="IPR008271">
    <property type="entry name" value="Ser/Thr_kinase_AS"/>
</dbReference>
<dbReference type="InterPro" id="IPR050117">
    <property type="entry name" value="MAPK"/>
</dbReference>
<evidence type="ECO:0000256" key="4">
    <source>
        <dbReference type="ARBA" id="ARBA00022741"/>
    </source>
</evidence>
<evidence type="ECO:0000256" key="8">
    <source>
        <dbReference type="ARBA" id="ARBA00048312"/>
    </source>
</evidence>
<dbReference type="InterPro" id="IPR003527">
    <property type="entry name" value="MAP_kinase_CS"/>
</dbReference>
<name>A0A834Y0Y4_APHGI</name>
<keyword evidence="4 9" id="KW-0547">Nucleotide-binding</keyword>
<dbReference type="FunFam" id="1.10.510.10:FF:000238">
    <property type="entry name" value="Mitogen-activated protein kinase"/>
    <property type="match status" value="1"/>
</dbReference>
<dbReference type="GO" id="GO:0036064">
    <property type="term" value="C:ciliary basal body"/>
    <property type="evidence" value="ECO:0007669"/>
    <property type="project" value="UniProtKB-ARBA"/>
</dbReference>
<evidence type="ECO:0000256" key="9">
    <source>
        <dbReference type="PROSITE-ProRule" id="PRU10141"/>
    </source>
</evidence>
<comment type="activity regulation">
    <text evidence="10">Activated by threonine and tyrosine phosphorylation.</text>
</comment>
<dbReference type="InterPro" id="IPR011009">
    <property type="entry name" value="Kinase-like_dom_sf"/>
</dbReference>
<sequence>MSGKSHEKLGEIDSHVTKQYNIIRRLGKGAYGIVWKAVDRKSHETVAVKKIFDAFRNQTDAQRTFREIMFLLSLSNHENIIQLIGLHKADNDRDIYLIFEFMETDLHNVIKKRNILKDIHKVFIMYQLFKAIKYIHSGNVIHRDLKPSNILLNAQCHCKIADFGLARSVTQITDGVGETGCDPTLTDYVATRWYRAPEILIASKKYTKGIDMWSLGCILGEMLLEKPLFPGTSTINQVERIMATLPPPTPEDIASVSAGYGSNLLEKTPNIPRRPLEQLFTNISDTALDLLKRLIIFNPNNRLTAVQALEHPYVAAFHHRAREPERGANVIPPLRDDVQLSIDEYRNKLYAMMDEKHKKHKNMSKARIRRLSEHIRKDTNNAGQGDAPAKKNLHFPIDDIRKEKERNELFRHPDMRSNERNVISQYANNLINGNFRNAPPSQAKSCQCLSQQHQKFVKSQRSIQSDQIVVCGTNGKLNQQPVQQKLRRGVKQIPVLARLSLAKTPVNPMRYPLPKRPSQDSPRSQVIIANKMPNNVTKHFVNGTHSINNNISHNQVIQNYLNQTMPMVTRSAVQRNCTTSSCNKATRSQALKSHLRQKPTSTITSSTSGATNTTTMKNYRSIISHNQSHGIITASAYKELKNGNVSW</sequence>
<evidence type="ECO:0000256" key="6">
    <source>
        <dbReference type="ARBA" id="ARBA00022840"/>
    </source>
</evidence>
<protein>
    <recommendedName>
        <fullName evidence="1 10">Mitogen-activated protein kinase</fullName>
        <ecNumber evidence="1 10">2.7.11.24</ecNumber>
    </recommendedName>
</protein>
<dbReference type="SUPFAM" id="SSF56112">
    <property type="entry name" value="Protein kinase-like (PK-like)"/>
    <property type="match status" value="1"/>
</dbReference>
<comment type="catalytic activity">
    <reaction evidence="8">
        <text>L-seryl-[protein] + ATP = O-phospho-L-seryl-[protein] + ADP + H(+)</text>
        <dbReference type="Rhea" id="RHEA:17989"/>
        <dbReference type="Rhea" id="RHEA-COMP:9863"/>
        <dbReference type="Rhea" id="RHEA-COMP:11604"/>
        <dbReference type="ChEBI" id="CHEBI:15378"/>
        <dbReference type="ChEBI" id="CHEBI:29999"/>
        <dbReference type="ChEBI" id="CHEBI:30616"/>
        <dbReference type="ChEBI" id="CHEBI:83421"/>
        <dbReference type="ChEBI" id="CHEBI:456216"/>
        <dbReference type="EC" id="2.7.11.24"/>
    </reaction>
</comment>
<keyword evidence="6 9" id="KW-0067">ATP-binding</keyword>
<evidence type="ECO:0000256" key="2">
    <source>
        <dbReference type="ARBA" id="ARBA00022527"/>
    </source>
</evidence>
<dbReference type="PROSITE" id="PS01351">
    <property type="entry name" value="MAPK"/>
    <property type="match status" value="1"/>
</dbReference>
<dbReference type="InterPro" id="IPR000719">
    <property type="entry name" value="Prot_kinase_dom"/>
</dbReference>
<dbReference type="Gene3D" id="1.10.510.10">
    <property type="entry name" value="Transferase(Phosphotransferase) domain 1"/>
    <property type="match status" value="1"/>
</dbReference>
<comment type="catalytic activity">
    <reaction evidence="7 10">
        <text>L-threonyl-[protein] + ATP = O-phospho-L-threonyl-[protein] + ADP + H(+)</text>
        <dbReference type="Rhea" id="RHEA:46608"/>
        <dbReference type="Rhea" id="RHEA-COMP:11060"/>
        <dbReference type="Rhea" id="RHEA-COMP:11605"/>
        <dbReference type="ChEBI" id="CHEBI:15378"/>
        <dbReference type="ChEBI" id="CHEBI:30013"/>
        <dbReference type="ChEBI" id="CHEBI:30616"/>
        <dbReference type="ChEBI" id="CHEBI:61977"/>
        <dbReference type="ChEBI" id="CHEBI:456216"/>
        <dbReference type="EC" id="2.7.11.24"/>
    </reaction>
</comment>
<evidence type="ECO:0000313" key="12">
    <source>
        <dbReference type="EMBL" id="KAF7994561.1"/>
    </source>
</evidence>
<comment type="cofactor">
    <cofactor evidence="10">
        <name>Mg(2+)</name>
        <dbReference type="ChEBI" id="CHEBI:18420"/>
    </cofactor>
</comment>
<keyword evidence="3 10" id="KW-0808">Transferase</keyword>
<dbReference type="PANTHER" id="PTHR24055">
    <property type="entry name" value="MITOGEN-ACTIVATED PROTEIN KINASE"/>
    <property type="match status" value="1"/>
</dbReference>
<keyword evidence="5 10" id="KW-0418">Kinase</keyword>
<feature type="domain" description="Protein kinase" evidence="11">
    <location>
        <begin position="20"/>
        <end position="314"/>
    </location>
</feature>
<dbReference type="EMBL" id="JACMRX010000002">
    <property type="protein sequence ID" value="KAF7994561.1"/>
    <property type="molecule type" value="Genomic_DNA"/>
</dbReference>
<comment type="caution">
    <text evidence="12">The sequence shown here is derived from an EMBL/GenBank/DDBJ whole genome shotgun (WGS) entry which is preliminary data.</text>
</comment>
<dbReference type="InterPro" id="IPR017441">
    <property type="entry name" value="Protein_kinase_ATP_BS"/>
</dbReference>
<evidence type="ECO:0000256" key="10">
    <source>
        <dbReference type="RuleBase" id="RU361165"/>
    </source>
</evidence>